<dbReference type="AlphaFoldDB" id="A0A9D2SFB5"/>
<evidence type="ECO:0000313" key="3">
    <source>
        <dbReference type="Proteomes" id="UP000826793"/>
    </source>
</evidence>
<sequence length="715" mass="78147">MEGTVWGAALALAYLGTFQGVGLCLSRAALPGESPGMRLLLGSVWGSVALQWFPVLLAFFLGFTPAAHLGALMLALLVGGAALWLGRSTRFGFRKACAALGRRWFLWVVLGVWLFFCFLVWHSFRWQDGAVYSSQATYGDMSMHLSFITSLANQGDFPPDYSLLPGTRLSYPFLSDSISASLYLLGAPLWFAYELPMWVAGAQVLFGLYAFFSVLTDSRGQAALSWVFFAFTGGLGFLYFVGGGVENFTRIFTAFYETPTNLIGENIRWVNVLVDMMLPQRATLFGWAVLFPALYLLYRAVYGGQGRCFLWVGGMAGALPMIHTHSFLALGVLCGGWLGASLLARLSWERRAAQVGKGLLLGTVAALALGKELARGREDSPLFLYLALGALALFVGLVVLLAGTLLRRGEGRVLLPWGVLLGVTLVLALPQLFVWTFQQAAAGSFVRGHLGWVLGDDSYLGFYLKNLGLVGLLALGGLLLSKGGAFLRLAPGLLLWLLAELVLFQPNEYDNNKLLYPAFAFLCCGAARCAAEILGALRNRKARAGAAAGLVALSTCSAVLTMGREAVARYELFGTGAVELAQWVEENTEPEAVILTDTRHNNEIASLAGRNLVCGSPSYLYYHGLDYVWQQAAAYALYTYPRRSRELIETLDVSYILVSDFERSAYSVDQEALDDLYPRVYDDGNRVLYQVVEDASYSAVGEIPWNNPWEAYRGR</sequence>
<keyword evidence="1" id="KW-0472">Membrane</keyword>
<feature type="transmembrane region" description="Helical" evidence="1">
    <location>
        <begin position="222"/>
        <end position="241"/>
    </location>
</feature>
<proteinExistence type="predicted"/>
<name>A0A9D2SFB5_9FIRM</name>
<feature type="transmembrane region" description="Helical" evidence="1">
    <location>
        <begin position="486"/>
        <end position="504"/>
    </location>
</feature>
<feature type="transmembrane region" description="Helical" evidence="1">
    <location>
        <begin position="516"/>
        <end position="537"/>
    </location>
</feature>
<feature type="transmembrane region" description="Helical" evidence="1">
    <location>
        <begin position="284"/>
        <end position="302"/>
    </location>
</feature>
<evidence type="ECO:0000256" key="1">
    <source>
        <dbReference type="SAM" id="Phobius"/>
    </source>
</evidence>
<feature type="transmembrane region" description="Helical" evidence="1">
    <location>
        <begin position="66"/>
        <end position="85"/>
    </location>
</feature>
<feature type="transmembrane region" description="Helical" evidence="1">
    <location>
        <begin position="414"/>
        <end position="438"/>
    </location>
</feature>
<reference evidence="2" key="2">
    <citation type="submission" date="2021-04" db="EMBL/GenBank/DDBJ databases">
        <authorList>
            <person name="Gilroy R."/>
        </authorList>
    </citation>
    <scope>NUCLEOTIDE SEQUENCE</scope>
    <source>
        <strain evidence="2">CHK185-1770</strain>
    </source>
</reference>
<accession>A0A9D2SFB5</accession>
<protein>
    <submittedName>
        <fullName evidence="2">Uncharacterized protein</fullName>
    </submittedName>
</protein>
<feature type="transmembrane region" description="Helical" evidence="1">
    <location>
        <begin position="458"/>
        <end position="479"/>
    </location>
</feature>
<feature type="transmembrane region" description="Helical" evidence="1">
    <location>
        <begin position="105"/>
        <end position="124"/>
    </location>
</feature>
<reference evidence="2" key="1">
    <citation type="journal article" date="2021" name="PeerJ">
        <title>Extensive microbial diversity within the chicken gut microbiome revealed by metagenomics and culture.</title>
        <authorList>
            <person name="Gilroy R."/>
            <person name="Ravi A."/>
            <person name="Getino M."/>
            <person name="Pursley I."/>
            <person name="Horton D.L."/>
            <person name="Alikhan N.F."/>
            <person name="Baker D."/>
            <person name="Gharbi K."/>
            <person name="Hall N."/>
            <person name="Watson M."/>
            <person name="Adriaenssens E.M."/>
            <person name="Foster-Nyarko E."/>
            <person name="Jarju S."/>
            <person name="Secka A."/>
            <person name="Antonio M."/>
            <person name="Oren A."/>
            <person name="Chaudhuri R.R."/>
            <person name="La Ragione R."/>
            <person name="Hildebrand F."/>
            <person name="Pallen M.J."/>
        </authorList>
    </citation>
    <scope>NUCLEOTIDE SEQUENCE</scope>
    <source>
        <strain evidence="2">CHK185-1770</strain>
    </source>
</reference>
<comment type="caution">
    <text evidence="2">The sequence shown here is derived from an EMBL/GenBank/DDBJ whole genome shotgun (WGS) entry which is preliminary data.</text>
</comment>
<dbReference type="EMBL" id="DWXG01000009">
    <property type="protein sequence ID" value="HJB97202.1"/>
    <property type="molecule type" value="Genomic_DNA"/>
</dbReference>
<feature type="transmembrane region" description="Helical" evidence="1">
    <location>
        <begin position="6"/>
        <end position="25"/>
    </location>
</feature>
<keyword evidence="1" id="KW-0812">Transmembrane</keyword>
<keyword evidence="1" id="KW-1133">Transmembrane helix</keyword>
<feature type="transmembrane region" description="Helical" evidence="1">
    <location>
        <begin position="544"/>
        <end position="563"/>
    </location>
</feature>
<feature type="transmembrane region" description="Helical" evidence="1">
    <location>
        <begin position="382"/>
        <end position="402"/>
    </location>
</feature>
<organism evidence="2 3">
    <name type="scientific">Candidatus Acutalibacter pullicola</name>
    <dbReference type="NCBI Taxonomy" id="2838417"/>
    <lineage>
        <taxon>Bacteria</taxon>
        <taxon>Bacillati</taxon>
        <taxon>Bacillota</taxon>
        <taxon>Clostridia</taxon>
        <taxon>Eubacteriales</taxon>
        <taxon>Acutalibacteraceae</taxon>
        <taxon>Acutalibacter</taxon>
    </lineage>
</organism>
<dbReference type="Proteomes" id="UP000826793">
    <property type="component" value="Unassembled WGS sequence"/>
</dbReference>
<feature type="transmembrane region" description="Helical" evidence="1">
    <location>
        <begin position="37"/>
        <end position="60"/>
    </location>
</feature>
<gene>
    <name evidence="2" type="ORF">H9710_01345</name>
</gene>
<feature type="transmembrane region" description="Helical" evidence="1">
    <location>
        <begin position="198"/>
        <end position="216"/>
    </location>
</feature>
<evidence type="ECO:0000313" key="2">
    <source>
        <dbReference type="EMBL" id="HJB97202.1"/>
    </source>
</evidence>